<evidence type="ECO:0000313" key="5">
    <source>
        <dbReference type="Proteomes" id="UP000276178"/>
    </source>
</evidence>
<reference evidence="4 5" key="1">
    <citation type="submission" date="2018-10" db="EMBL/GenBank/DDBJ databases">
        <title>Phylogenomics of Brevibacillus.</title>
        <authorList>
            <person name="Dunlap C."/>
        </authorList>
    </citation>
    <scope>NUCLEOTIDE SEQUENCE [LARGE SCALE GENOMIC DNA]</scope>
    <source>
        <strain evidence="4 5">NRRL NRS 1219</strain>
    </source>
</reference>
<proteinExistence type="predicted"/>
<evidence type="ECO:0000259" key="2">
    <source>
        <dbReference type="Pfam" id="PF16244"/>
    </source>
</evidence>
<comment type="caution">
    <text evidence="4">The sequence shown here is derived from an EMBL/GenBank/DDBJ whole genome shotgun (WGS) entry which is preliminary data.</text>
</comment>
<dbReference type="Proteomes" id="UP000317180">
    <property type="component" value="Unassembled WGS sequence"/>
</dbReference>
<name>A0A3M8BAL5_9BACL</name>
<protein>
    <submittedName>
        <fullName evidence="4">Peptidase</fullName>
    </submittedName>
</protein>
<keyword evidence="1" id="KW-0732">Signal</keyword>
<dbReference type="InterPro" id="IPR032599">
    <property type="entry name" value="YcdB/YcdC_rep_domain"/>
</dbReference>
<dbReference type="PROSITE" id="PS51257">
    <property type="entry name" value="PROKAR_LIPOPROTEIN"/>
    <property type="match status" value="1"/>
</dbReference>
<gene>
    <name evidence="3" type="ORF">BAG01nite_44980</name>
    <name evidence="4" type="ORF">EB820_02925</name>
</gene>
<evidence type="ECO:0000313" key="3">
    <source>
        <dbReference type="EMBL" id="GED28396.1"/>
    </source>
</evidence>
<feature type="signal peptide" evidence="1">
    <location>
        <begin position="1"/>
        <end position="31"/>
    </location>
</feature>
<sequence length="565" mass="64246">MKRINQSVMTAVAACLLAATPIWTMPPQAEAAGSAQEQLPQQKEFSQEVQNTLDKLKEAIPEIKALRLERKSVGKPSFRNYPHQVWTVLLTDRPETGAEKSRLAYATARIELDAQTGRLLYLDVKNPAWASADYPDEKLAREKADAFLASMLGKDASQFKQSKALSRGKAGIGDGKGAMIEWVNSTVYYQTLINQIALDGNALSVSIDHAGHVIRFDAYNQIRPDEVKWPDPQKAISLEKAKQIYQDKLKMELEYVAEQPTSYSAPGRAEEKKPMLVYQPYGVYRIDALTGEVLDEPDQQAKESVQVKGEGKTIKIASQKEAEQWLKSQFGIDVAGATFEYDDHKDNLREGLQAIESYHWMDFTEKANQAFETITLTTDAASDRLIDFHLYLPERQEQKQKISVDEARKKAIAALQPYLDPAVSELTLFTFRHDEAIPDWVDKSKLEKRNEPREYYFNFQGKRNGIPVSDEFYRVGIDQVTGAVTGLSFHPIHPDIALPAATKLVSAQEAKETYQKEVELELVYYWEQYEDQRAPEPKLVYQRKREDSYRFVDATTGKLIEIKYR</sequence>
<evidence type="ECO:0000313" key="4">
    <source>
        <dbReference type="EMBL" id="RNB60494.1"/>
    </source>
</evidence>
<accession>A0A3M8BAL5</accession>
<evidence type="ECO:0000256" key="1">
    <source>
        <dbReference type="SAM" id="SignalP"/>
    </source>
</evidence>
<dbReference type="EMBL" id="BJOD01000070">
    <property type="protein sequence ID" value="GED28396.1"/>
    <property type="molecule type" value="Genomic_DNA"/>
</dbReference>
<feature type="chain" id="PRO_5018260511" evidence="1">
    <location>
        <begin position="32"/>
        <end position="565"/>
    </location>
</feature>
<feature type="domain" description="YcdB/YcdC repeated" evidence="2">
    <location>
        <begin position="355"/>
        <end position="485"/>
    </location>
</feature>
<dbReference type="EMBL" id="RHHN01000009">
    <property type="protein sequence ID" value="RNB60494.1"/>
    <property type="molecule type" value="Genomic_DNA"/>
</dbReference>
<dbReference type="Pfam" id="PF16244">
    <property type="entry name" value="DUF4901"/>
    <property type="match status" value="1"/>
</dbReference>
<reference evidence="3 6" key="2">
    <citation type="submission" date="2019-06" db="EMBL/GenBank/DDBJ databases">
        <title>Whole genome shotgun sequence of Brevibacillus agri NBRC 15538.</title>
        <authorList>
            <person name="Hosoyama A."/>
            <person name="Uohara A."/>
            <person name="Ohji S."/>
            <person name="Ichikawa N."/>
        </authorList>
    </citation>
    <scope>NUCLEOTIDE SEQUENCE [LARGE SCALE GENOMIC DNA]</scope>
    <source>
        <strain evidence="3 6">NBRC 15538</strain>
    </source>
</reference>
<dbReference type="RefSeq" id="WP_122952510.1">
    <property type="nucleotide sequence ID" value="NZ_BJOD01000070.1"/>
</dbReference>
<dbReference type="Proteomes" id="UP000276178">
    <property type="component" value="Unassembled WGS sequence"/>
</dbReference>
<organism evidence="4 5">
    <name type="scientific">Brevibacillus agri</name>
    <dbReference type="NCBI Taxonomy" id="51101"/>
    <lineage>
        <taxon>Bacteria</taxon>
        <taxon>Bacillati</taxon>
        <taxon>Bacillota</taxon>
        <taxon>Bacilli</taxon>
        <taxon>Bacillales</taxon>
        <taxon>Paenibacillaceae</taxon>
        <taxon>Brevibacillus</taxon>
    </lineage>
</organism>
<dbReference type="OrthoDB" id="2379565at2"/>
<keyword evidence="6" id="KW-1185">Reference proteome</keyword>
<dbReference type="AlphaFoldDB" id="A0A3M8BAL5"/>
<evidence type="ECO:0000313" key="6">
    <source>
        <dbReference type="Proteomes" id="UP000317180"/>
    </source>
</evidence>
<dbReference type="GeneID" id="82808795"/>